<evidence type="ECO:0000256" key="3">
    <source>
        <dbReference type="ARBA" id="ARBA00022946"/>
    </source>
</evidence>
<dbReference type="InterPro" id="IPR029045">
    <property type="entry name" value="ClpP/crotonase-like_dom_sf"/>
</dbReference>
<dbReference type="CDD" id="cd06558">
    <property type="entry name" value="crotonase-like"/>
    <property type="match status" value="1"/>
</dbReference>
<dbReference type="AlphaFoldDB" id="A0A5A8CG04"/>
<dbReference type="GO" id="GO:0005739">
    <property type="term" value="C:mitochondrion"/>
    <property type="evidence" value="ECO:0007669"/>
    <property type="project" value="UniProtKB-SubCell"/>
</dbReference>
<comment type="similarity">
    <text evidence="8">Belongs to the enoyl-CoA hydratase/isomerase family.</text>
</comment>
<evidence type="ECO:0000256" key="7">
    <source>
        <dbReference type="ARBA" id="ARBA00040545"/>
    </source>
</evidence>
<dbReference type="Proteomes" id="UP000323011">
    <property type="component" value="Unassembled WGS sequence"/>
</dbReference>
<dbReference type="InterPro" id="IPR001753">
    <property type="entry name" value="Enoyl-CoA_hydra/iso"/>
</dbReference>
<dbReference type="GO" id="GO:0016836">
    <property type="term" value="F:hydro-lyase activity"/>
    <property type="evidence" value="ECO:0007669"/>
    <property type="project" value="TreeGrafter"/>
</dbReference>
<dbReference type="Gene3D" id="1.10.12.10">
    <property type="entry name" value="Lyase 2-enoyl-coa Hydratase, Chain A, domain 2"/>
    <property type="match status" value="1"/>
</dbReference>
<keyword evidence="2" id="KW-0276">Fatty acid metabolism</keyword>
<name>A0A5A8CG04_CAFRO</name>
<organism evidence="9 10">
    <name type="scientific">Cafeteria roenbergensis</name>
    <name type="common">Marine flagellate</name>
    <dbReference type="NCBI Taxonomy" id="33653"/>
    <lineage>
        <taxon>Eukaryota</taxon>
        <taxon>Sar</taxon>
        <taxon>Stramenopiles</taxon>
        <taxon>Bigyra</taxon>
        <taxon>Opalozoa</taxon>
        <taxon>Bicosoecida</taxon>
        <taxon>Cafeteriaceae</taxon>
        <taxon>Cafeteria</taxon>
    </lineage>
</organism>
<evidence type="ECO:0000313" key="9">
    <source>
        <dbReference type="EMBL" id="KAA0151688.1"/>
    </source>
</evidence>
<evidence type="ECO:0000256" key="8">
    <source>
        <dbReference type="RuleBase" id="RU003707"/>
    </source>
</evidence>
<evidence type="ECO:0000256" key="6">
    <source>
        <dbReference type="ARBA" id="ARBA00037410"/>
    </source>
</evidence>
<dbReference type="PANTHER" id="PTHR43602">
    <property type="match status" value="1"/>
</dbReference>
<keyword evidence="4" id="KW-0443">Lipid metabolism</keyword>
<accession>A0A5A8CG04</accession>
<evidence type="ECO:0000256" key="5">
    <source>
        <dbReference type="ARBA" id="ARBA00023128"/>
    </source>
</evidence>
<dbReference type="Gene3D" id="3.90.226.10">
    <property type="entry name" value="2-enoyl-CoA Hydratase, Chain A, domain 1"/>
    <property type="match status" value="1"/>
</dbReference>
<evidence type="ECO:0000256" key="1">
    <source>
        <dbReference type="ARBA" id="ARBA00004173"/>
    </source>
</evidence>
<keyword evidence="10" id="KW-1185">Reference proteome</keyword>
<dbReference type="PANTHER" id="PTHR43602:SF1">
    <property type="entry name" value="ENOYL-COA HYDRATASE DOMAIN-CONTAINING PROTEIN 3, MITOCHONDRIAL"/>
    <property type="match status" value="1"/>
</dbReference>
<comment type="subcellular location">
    <subcellularLocation>
        <location evidence="1">Mitochondrion</location>
    </subcellularLocation>
</comment>
<evidence type="ECO:0000313" key="10">
    <source>
        <dbReference type="Proteomes" id="UP000323011"/>
    </source>
</evidence>
<evidence type="ECO:0000256" key="4">
    <source>
        <dbReference type="ARBA" id="ARBA00023098"/>
    </source>
</evidence>
<dbReference type="Pfam" id="PF00378">
    <property type="entry name" value="ECH_1"/>
    <property type="match status" value="1"/>
</dbReference>
<evidence type="ECO:0000256" key="2">
    <source>
        <dbReference type="ARBA" id="ARBA00022832"/>
    </source>
</evidence>
<dbReference type="SUPFAM" id="SSF52096">
    <property type="entry name" value="ClpP/crotonase"/>
    <property type="match status" value="1"/>
</dbReference>
<keyword evidence="3" id="KW-0809">Transit peptide</keyword>
<proteinExistence type="inferred from homology"/>
<comment type="caution">
    <text evidence="9">The sequence shown here is derived from an EMBL/GenBank/DDBJ whole genome shotgun (WGS) entry which is preliminary data.</text>
</comment>
<protein>
    <recommendedName>
        <fullName evidence="7">Enoyl-CoA hydratase domain-containing protein 3, mitochondrial</fullName>
    </recommendedName>
</protein>
<dbReference type="PROSITE" id="PS00166">
    <property type="entry name" value="ENOYL_COA_HYDRATASE"/>
    <property type="match status" value="1"/>
</dbReference>
<dbReference type="EMBL" id="VLTN01000025">
    <property type="protein sequence ID" value="KAA0151688.1"/>
    <property type="molecule type" value="Genomic_DNA"/>
</dbReference>
<dbReference type="InterPro" id="IPR052377">
    <property type="entry name" value="Mitochondrial_ECH-domain"/>
</dbReference>
<gene>
    <name evidence="9" type="ORF">FNF29_04374</name>
</gene>
<comment type="function">
    <text evidence="6">May play a role in fatty acid biosynthesis and insulin sensitivity.</text>
</comment>
<keyword evidence="5" id="KW-0496">Mitochondrion</keyword>
<reference evidence="9 10" key="1">
    <citation type="submission" date="2019-07" db="EMBL/GenBank/DDBJ databases">
        <title>Genomes of Cafeteria roenbergensis.</title>
        <authorList>
            <person name="Fischer M.G."/>
            <person name="Hackl T."/>
            <person name="Roman M."/>
        </authorList>
    </citation>
    <scope>NUCLEOTIDE SEQUENCE [LARGE SCALE GENOMIC DNA]</scope>
    <source>
        <strain evidence="9 10">BVI</strain>
    </source>
</reference>
<sequence length="619" mass="64712">MLVFQRGRSCRAHPFKDTGSRDGFVVLSERAVALLAASVAGRWGADALRDRFHGQFRGEVAGADPGRGEVERWAALSMYASSVKGVEDEAPDVRAQGGSPTALQAVRTALVVAERFLVGGRPVVEVAFVKATEVGPPGCGDATASMVEPTDHDSTAGCRTHKLSAVAERAGLSPEQVASAGQNLWGRQAPLEDIERQDDAHRAVMLQAWPTTATIGPAAKALKAGRSFRPCWPKLHWRMREAAWASDPATGRRVAVLPFTLAAMNNSGQPDHKPPATWLAFAVRVRLAVSPAPWAPPGDDTPAGAAAVSQPFAMVSCNERPRCLDSRNNRRLAFMPVLDGPAAAGVDVDGPAGERLMSEFVVLTLASARTRNALSEAMVRDLHAAVEAASNDERVRAIVLTHDGPVFSAGHDLKQVRRWQAEGNTDALGASFAATAAVARMLRLTAPPTIAVVNGLATAAGCQLALSCDMVVASNGSAFATPGSSVGLFCTSPAVAVMAAAPSKLAAEMLLCGKPIPAARALAFGMINYVSGGDATGACDDEAHRGAMDKAMELAEAVASHPRDVIAFGKRATARVGCAPTLDQADQLAGAAMVENCAMPDASEGISAFTEKRTPSWRK</sequence>
<dbReference type="InterPro" id="IPR018376">
    <property type="entry name" value="Enoyl-CoA_hyd/isom_CS"/>
</dbReference>
<dbReference type="GO" id="GO:0006631">
    <property type="term" value="P:fatty acid metabolic process"/>
    <property type="evidence" value="ECO:0007669"/>
    <property type="project" value="UniProtKB-KW"/>
</dbReference>
<dbReference type="InterPro" id="IPR014748">
    <property type="entry name" value="Enoyl-CoA_hydra_C"/>
</dbReference>